<name>A0A4Z2II19_9TELE</name>
<keyword evidence="3" id="KW-1185">Reference proteome</keyword>
<organism evidence="2 3">
    <name type="scientific">Liparis tanakae</name>
    <name type="common">Tanaka's snailfish</name>
    <dbReference type="NCBI Taxonomy" id="230148"/>
    <lineage>
        <taxon>Eukaryota</taxon>
        <taxon>Metazoa</taxon>
        <taxon>Chordata</taxon>
        <taxon>Craniata</taxon>
        <taxon>Vertebrata</taxon>
        <taxon>Euteleostomi</taxon>
        <taxon>Actinopterygii</taxon>
        <taxon>Neopterygii</taxon>
        <taxon>Teleostei</taxon>
        <taxon>Neoteleostei</taxon>
        <taxon>Acanthomorphata</taxon>
        <taxon>Eupercaria</taxon>
        <taxon>Perciformes</taxon>
        <taxon>Cottioidei</taxon>
        <taxon>Cottales</taxon>
        <taxon>Liparidae</taxon>
        <taxon>Liparis</taxon>
    </lineage>
</organism>
<comment type="caution">
    <text evidence="2">The sequence shown here is derived from an EMBL/GenBank/DDBJ whole genome shotgun (WGS) entry which is preliminary data.</text>
</comment>
<gene>
    <name evidence="2" type="ORF">EYF80_012312</name>
</gene>
<dbReference type="Proteomes" id="UP000314294">
    <property type="component" value="Unassembled WGS sequence"/>
</dbReference>
<reference evidence="2 3" key="1">
    <citation type="submission" date="2019-03" db="EMBL/GenBank/DDBJ databases">
        <title>First draft genome of Liparis tanakae, snailfish: a comprehensive survey of snailfish specific genes.</title>
        <authorList>
            <person name="Kim W."/>
            <person name="Song I."/>
            <person name="Jeong J.-H."/>
            <person name="Kim D."/>
            <person name="Kim S."/>
            <person name="Ryu S."/>
            <person name="Song J.Y."/>
            <person name="Lee S.K."/>
        </authorList>
    </citation>
    <scope>NUCLEOTIDE SEQUENCE [LARGE SCALE GENOMIC DNA]</scope>
    <source>
        <tissue evidence="2">Muscle</tissue>
    </source>
</reference>
<sequence length="117" mass="13092">MERTGASRPAGLRAAQWGTPDSPANGAGSISHLWKQILDLLVVNWMEAFDHNVNCCGKLARWQLQMARDVLFNVSVRGWDANRLEFGNSFVAILEYGRCRVSTNEQKMPYFECGGVT</sequence>
<proteinExistence type="predicted"/>
<dbReference type="AlphaFoldDB" id="A0A4Z2II19"/>
<evidence type="ECO:0000256" key="1">
    <source>
        <dbReference type="SAM" id="MobiDB-lite"/>
    </source>
</evidence>
<evidence type="ECO:0000313" key="2">
    <source>
        <dbReference type="EMBL" id="TNN77498.1"/>
    </source>
</evidence>
<accession>A0A4Z2II19</accession>
<dbReference type="EMBL" id="SRLO01000082">
    <property type="protein sequence ID" value="TNN77498.1"/>
    <property type="molecule type" value="Genomic_DNA"/>
</dbReference>
<feature type="region of interest" description="Disordered" evidence="1">
    <location>
        <begin position="1"/>
        <end position="23"/>
    </location>
</feature>
<evidence type="ECO:0000313" key="3">
    <source>
        <dbReference type="Proteomes" id="UP000314294"/>
    </source>
</evidence>
<protein>
    <submittedName>
        <fullName evidence="2">Uncharacterized protein</fullName>
    </submittedName>
</protein>